<reference evidence="3" key="1">
    <citation type="submission" date="2020-12" db="EMBL/GenBank/DDBJ databases">
        <title>The genome sequence of Inhella sp. 4Y17.</title>
        <authorList>
            <person name="Liu Y."/>
        </authorList>
    </citation>
    <scope>NUCLEOTIDE SEQUENCE</scope>
    <source>
        <strain evidence="3">4Y10</strain>
    </source>
</reference>
<dbReference type="InterPro" id="IPR011335">
    <property type="entry name" value="Restrct_endonuc-II-like"/>
</dbReference>
<evidence type="ECO:0000256" key="1">
    <source>
        <dbReference type="ARBA" id="ARBA00006738"/>
    </source>
</evidence>
<dbReference type="Pfam" id="PF02021">
    <property type="entry name" value="UPF0102"/>
    <property type="match status" value="1"/>
</dbReference>
<comment type="caution">
    <text evidence="3">The sequence shown here is derived from an EMBL/GenBank/DDBJ whole genome shotgun (WGS) entry which is preliminary data.</text>
</comment>
<evidence type="ECO:0000256" key="2">
    <source>
        <dbReference type="HAMAP-Rule" id="MF_00048"/>
    </source>
</evidence>
<dbReference type="NCBIfam" id="TIGR00252">
    <property type="entry name" value="YraN family protein"/>
    <property type="match status" value="1"/>
</dbReference>
<dbReference type="Gene3D" id="3.40.1350.10">
    <property type="match status" value="1"/>
</dbReference>
<evidence type="ECO:0000313" key="4">
    <source>
        <dbReference type="Proteomes" id="UP000620139"/>
    </source>
</evidence>
<dbReference type="NCBIfam" id="NF009150">
    <property type="entry name" value="PRK12497.1-3"/>
    <property type="match status" value="1"/>
</dbReference>
<sequence>MGVATTYSAPAGYCWPPATWAATARRSRALDIQKLWSPRATGDEGEARALQYLQQQGLKLMTRNYRIGGGPHRPAGEIDLIMRDGDTLVFVEVRSRRSSAHGGAAASIGQGKRRRVIRAAQHFLLRLDRLPPCRFDVVALDGESLQWLQAAFDLG</sequence>
<dbReference type="GO" id="GO:0003676">
    <property type="term" value="F:nucleic acid binding"/>
    <property type="evidence" value="ECO:0007669"/>
    <property type="project" value="InterPro"/>
</dbReference>
<comment type="similarity">
    <text evidence="1 2">Belongs to the UPF0102 family.</text>
</comment>
<dbReference type="PANTHER" id="PTHR34039:SF1">
    <property type="entry name" value="UPF0102 PROTEIN YRAN"/>
    <property type="match status" value="1"/>
</dbReference>
<protein>
    <recommendedName>
        <fullName evidence="2">UPF0102 protein I7X43_00880</fullName>
    </recommendedName>
</protein>
<organism evidence="3 4">
    <name type="scientific">Inhella gelatinilytica</name>
    <dbReference type="NCBI Taxonomy" id="2795030"/>
    <lineage>
        <taxon>Bacteria</taxon>
        <taxon>Pseudomonadati</taxon>
        <taxon>Pseudomonadota</taxon>
        <taxon>Betaproteobacteria</taxon>
        <taxon>Burkholderiales</taxon>
        <taxon>Sphaerotilaceae</taxon>
        <taxon>Inhella</taxon>
    </lineage>
</organism>
<keyword evidence="4" id="KW-1185">Reference proteome</keyword>
<accession>A0A931IWY0</accession>
<gene>
    <name evidence="3" type="ORF">I7X43_00880</name>
</gene>
<dbReference type="CDD" id="cd20736">
    <property type="entry name" value="PoNe_Nuclease"/>
    <property type="match status" value="1"/>
</dbReference>
<dbReference type="HAMAP" id="MF_00048">
    <property type="entry name" value="UPF0102"/>
    <property type="match status" value="1"/>
</dbReference>
<dbReference type="EMBL" id="JAEDAL010000001">
    <property type="protein sequence ID" value="MBH9551386.1"/>
    <property type="molecule type" value="Genomic_DNA"/>
</dbReference>
<dbReference type="SUPFAM" id="SSF52980">
    <property type="entry name" value="Restriction endonuclease-like"/>
    <property type="match status" value="1"/>
</dbReference>
<proteinExistence type="inferred from homology"/>
<dbReference type="PANTHER" id="PTHR34039">
    <property type="entry name" value="UPF0102 PROTEIN YRAN"/>
    <property type="match status" value="1"/>
</dbReference>
<dbReference type="InterPro" id="IPR011856">
    <property type="entry name" value="tRNA_endonuc-like_dom_sf"/>
</dbReference>
<evidence type="ECO:0000313" key="3">
    <source>
        <dbReference type="EMBL" id="MBH9551386.1"/>
    </source>
</evidence>
<dbReference type="Proteomes" id="UP000620139">
    <property type="component" value="Unassembled WGS sequence"/>
</dbReference>
<name>A0A931IWY0_9BURK</name>
<dbReference type="InterPro" id="IPR003509">
    <property type="entry name" value="UPF0102_YraN-like"/>
</dbReference>
<dbReference type="AlphaFoldDB" id="A0A931IWY0"/>